<dbReference type="STRING" id="100884.GCA_000269565_00855"/>
<dbReference type="GeneID" id="78228744"/>
<dbReference type="AlphaFoldDB" id="E7G7V8"/>
<protein>
    <submittedName>
        <fullName evidence="1">Uncharacterized protein</fullName>
    </submittedName>
</protein>
<dbReference type="Proteomes" id="UP000003157">
    <property type="component" value="Unassembled WGS sequence"/>
</dbReference>
<accession>E7G7V8</accession>
<gene>
    <name evidence="1" type="ORF">HMPREF9488_00846</name>
</gene>
<sequence>MKLTVEDILGLSEEEYIMVYDESKEEYFKDKNGYTDLSYYTLLELDLLHKEIESIGADDYVVCNIK</sequence>
<dbReference type="RefSeq" id="WP_008787962.1">
    <property type="nucleotide sequence ID" value="NZ_AKCB01000001.1"/>
</dbReference>
<name>E7G7V8_9FIRM</name>
<evidence type="ECO:0000313" key="1">
    <source>
        <dbReference type="EMBL" id="EFW05879.1"/>
    </source>
</evidence>
<reference evidence="1 2" key="1">
    <citation type="submission" date="2010-12" db="EMBL/GenBank/DDBJ databases">
        <title>The Genome Sequence of Coprobacillus sp. strain 29_1.</title>
        <authorList>
            <consortium name="The Broad Institute Genome Sequencing Platform"/>
            <person name="Earl A."/>
            <person name="Ward D."/>
            <person name="Feldgarden M."/>
            <person name="Gevers D."/>
            <person name="Daigneault M."/>
            <person name="Sibley C.D."/>
            <person name="White A."/>
            <person name="Strauss J."/>
            <person name="Allen-Vercoe E."/>
            <person name="Young S.K."/>
            <person name="Zeng Q."/>
            <person name="Gargeya S."/>
            <person name="Fitzgerald M."/>
            <person name="Haas B."/>
            <person name="Abouelleil A."/>
            <person name="Alvarado L."/>
            <person name="Arachchi H.M."/>
            <person name="Berlin A."/>
            <person name="Brown A."/>
            <person name="Chapman S.B."/>
            <person name="Chen Z."/>
            <person name="Dunbar C."/>
            <person name="Freedman E."/>
            <person name="Gearin G."/>
            <person name="Gellesch M."/>
            <person name="Goldberg J."/>
            <person name="Griggs A."/>
            <person name="Gujja S."/>
            <person name="Heilman E."/>
            <person name="Heiman D."/>
            <person name="Howarth C."/>
            <person name="Larson L."/>
            <person name="Lui A."/>
            <person name="MacDonald P.J.P."/>
            <person name="Mehta T."/>
            <person name="Montmayeur A."/>
            <person name="Murphy C."/>
            <person name="Neiman D."/>
            <person name="Pearson M."/>
            <person name="Priest M."/>
            <person name="Roberts A."/>
            <person name="Saif S."/>
            <person name="Shea T."/>
            <person name="Shenoy N."/>
            <person name="Sisk P."/>
            <person name="Stolte C."/>
            <person name="Sykes S."/>
            <person name="White J."/>
            <person name="Yandava C."/>
            <person name="Nusbaum C."/>
            <person name="Birren B."/>
        </authorList>
    </citation>
    <scope>NUCLEOTIDE SEQUENCE [LARGE SCALE GENOMIC DNA]</scope>
    <source>
        <strain evidence="1 2">29_1</strain>
    </source>
</reference>
<dbReference type="EMBL" id="ADKX01000012">
    <property type="protein sequence ID" value="EFW05879.1"/>
    <property type="molecule type" value="Genomic_DNA"/>
</dbReference>
<keyword evidence="2" id="KW-1185">Reference proteome</keyword>
<dbReference type="HOGENOM" id="CLU_2823752_0_0_9"/>
<organism evidence="1 2">
    <name type="scientific">Coprobacillus cateniformis</name>
    <dbReference type="NCBI Taxonomy" id="100884"/>
    <lineage>
        <taxon>Bacteria</taxon>
        <taxon>Bacillati</taxon>
        <taxon>Bacillota</taxon>
        <taxon>Erysipelotrichia</taxon>
        <taxon>Erysipelotrichales</taxon>
        <taxon>Coprobacillaceae</taxon>
        <taxon>Coprobacillus</taxon>
    </lineage>
</organism>
<evidence type="ECO:0000313" key="2">
    <source>
        <dbReference type="Proteomes" id="UP000003157"/>
    </source>
</evidence>
<comment type="caution">
    <text evidence="1">The sequence shown here is derived from an EMBL/GenBank/DDBJ whole genome shotgun (WGS) entry which is preliminary data.</text>
</comment>
<proteinExistence type="predicted"/>